<evidence type="ECO:0000256" key="1">
    <source>
        <dbReference type="ARBA" id="ARBA00009183"/>
    </source>
</evidence>
<evidence type="ECO:0000256" key="2">
    <source>
        <dbReference type="ARBA" id="ARBA00022630"/>
    </source>
</evidence>
<keyword evidence="6" id="KW-0732">Signal</keyword>
<keyword evidence="4" id="KW-0521">NADP</keyword>
<reference evidence="7" key="1">
    <citation type="submission" date="2022-03" db="EMBL/GenBank/DDBJ databases">
        <authorList>
            <person name="Martin H S."/>
        </authorList>
    </citation>
    <scope>NUCLEOTIDE SEQUENCE</scope>
</reference>
<feature type="signal peptide" evidence="6">
    <location>
        <begin position="1"/>
        <end position="24"/>
    </location>
</feature>
<feature type="non-terminal residue" evidence="7">
    <location>
        <position position="1"/>
    </location>
</feature>
<evidence type="ECO:0000256" key="5">
    <source>
        <dbReference type="ARBA" id="ARBA00023002"/>
    </source>
</evidence>
<comment type="similarity">
    <text evidence="1">Belongs to the FMO family.</text>
</comment>
<sequence>MELNTRPILFICMLCLLSSEVIYGYHIKVNQAKSTNPRVCIIGAGIAGLTTARYLKDEGINFTVLEATRYVGGTWRYDPRVGKDENGLPLHTSMYMNLRTNLPKPTMELRGFPIPKDMASFPSWEVYYEYIKSYAVHFDLERHIKFLHIVTSVKRQGKVWIVKYKHVIKGNEYVNEYDFVVVGTGHFSKPNTPKVRGEQLFQGTIIHSHDYRIPENFKDRRVIVVGAGPSGMDIALDVACVCKKLVHSHHSKVNFRTKFPKHYIKKPDIKEYNETGVFFVDGTYEEIDDVIYCTGFQYYYPFLDESSGLTLDTHSVIPLYKYMVNINQPSMVFMGLVIRACIVIAIDAQARYTTALVKGNFTLPSKEAMMAEWQKQADIIRSKGRPISDIHFLAEKEDQYYEEMSKESGIDRVPPVIFKIRSVDTEAKLENLYTYRNYVYEIIDKDNFTRSMENDTNPTRYSCAP</sequence>
<feature type="chain" id="PRO_5045509793" description="Flavin-containing monooxygenase" evidence="6">
    <location>
        <begin position="25"/>
        <end position="465"/>
    </location>
</feature>
<keyword evidence="8" id="KW-1185">Reference proteome</keyword>
<dbReference type="EMBL" id="OW152828">
    <property type="protein sequence ID" value="CAH2045541.1"/>
    <property type="molecule type" value="Genomic_DNA"/>
</dbReference>
<evidence type="ECO:0000256" key="6">
    <source>
        <dbReference type="SAM" id="SignalP"/>
    </source>
</evidence>
<evidence type="ECO:0000313" key="7">
    <source>
        <dbReference type="EMBL" id="CAH2045541.1"/>
    </source>
</evidence>
<evidence type="ECO:0000256" key="3">
    <source>
        <dbReference type="ARBA" id="ARBA00022827"/>
    </source>
</evidence>
<evidence type="ECO:0000256" key="4">
    <source>
        <dbReference type="ARBA" id="ARBA00022857"/>
    </source>
</evidence>
<dbReference type="InterPro" id="IPR050346">
    <property type="entry name" value="FMO-like"/>
</dbReference>
<protein>
    <recommendedName>
        <fullName evidence="9">Flavin-containing monooxygenase</fullName>
    </recommendedName>
</protein>
<gene>
    <name evidence="7" type="ORF">IPOD504_LOCUS5121</name>
</gene>
<keyword evidence="2" id="KW-0285">Flavoprotein</keyword>
<dbReference type="PRINTS" id="PR00370">
    <property type="entry name" value="FMOXYGENASE"/>
</dbReference>
<dbReference type="Pfam" id="PF00743">
    <property type="entry name" value="FMO-like"/>
    <property type="match status" value="2"/>
</dbReference>
<dbReference type="InterPro" id="IPR000960">
    <property type="entry name" value="Flavin_mOase"/>
</dbReference>
<dbReference type="InterPro" id="IPR036188">
    <property type="entry name" value="FAD/NAD-bd_sf"/>
</dbReference>
<name>A0ABN8I2Y4_9NEOP</name>
<dbReference type="Proteomes" id="UP000837857">
    <property type="component" value="Chromosome 16"/>
</dbReference>
<evidence type="ECO:0008006" key="9">
    <source>
        <dbReference type="Google" id="ProtNLM"/>
    </source>
</evidence>
<keyword evidence="3" id="KW-0274">FAD</keyword>
<proteinExistence type="inferred from homology"/>
<evidence type="ECO:0000313" key="8">
    <source>
        <dbReference type="Proteomes" id="UP000837857"/>
    </source>
</evidence>
<dbReference type="Gene3D" id="3.50.50.60">
    <property type="entry name" value="FAD/NAD(P)-binding domain"/>
    <property type="match status" value="2"/>
</dbReference>
<organism evidence="7 8">
    <name type="scientific">Iphiclides podalirius</name>
    <name type="common">scarce swallowtail</name>
    <dbReference type="NCBI Taxonomy" id="110791"/>
    <lineage>
        <taxon>Eukaryota</taxon>
        <taxon>Metazoa</taxon>
        <taxon>Ecdysozoa</taxon>
        <taxon>Arthropoda</taxon>
        <taxon>Hexapoda</taxon>
        <taxon>Insecta</taxon>
        <taxon>Pterygota</taxon>
        <taxon>Neoptera</taxon>
        <taxon>Endopterygota</taxon>
        <taxon>Lepidoptera</taxon>
        <taxon>Glossata</taxon>
        <taxon>Ditrysia</taxon>
        <taxon>Papilionoidea</taxon>
        <taxon>Papilionidae</taxon>
        <taxon>Papilioninae</taxon>
        <taxon>Iphiclides</taxon>
    </lineage>
</organism>
<dbReference type="PANTHER" id="PTHR23023">
    <property type="entry name" value="DIMETHYLANILINE MONOOXYGENASE"/>
    <property type="match status" value="1"/>
</dbReference>
<keyword evidence="5" id="KW-0560">Oxidoreductase</keyword>
<dbReference type="SUPFAM" id="SSF51905">
    <property type="entry name" value="FAD/NAD(P)-binding domain"/>
    <property type="match status" value="2"/>
</dbReference>
<accession>A0ABN8I2Y4</accession>
<dbReference type="InterPro" id="IPR020946">
    <property type="entry name" value="Flavin_mOase-like"/>
</dbReference>